<name>A0ABR2IUL1_9PEZI</name>
<feature type="region of interest" description="Disordered" evidence="2">
    <location>
        <begin position="1"/>
        <end position="51"/>
    </location>
</feature>
<dbReference type="InterPro" id="IPR000195">
    <property type="entry name" value="Rab-GAP-TBC_dom"/>
</dbReference>
<accession>A0ABR2IUL1</accession>
<organism evidence="4 5">
    <name type="scientific">Apiospora arundinis</name>
    <dbReference type="NCBI Taxonomy" id="335852"/>
    <lineage>
        <taxon>Eukaryota</taxon>
        <taxon>Fungi</taxon>
        <taxon>Dikarya</taxon>
        <taxon>Ascomycota</taxon>
        <taxon>Pezizomycotina</taxon>
        <taxon>Sordariomycetes</taxon>
        <taxon>Xylariomycetidae</taxon>
        <taxon>Amphisphaeriales</taxon>
        <taxon>Apiosporaceae</taxon>
        <taxon>Apiospora</taxon>
    </lineage>
</organism>
<dbReference type="Proteomes" id="UP001390339">
    <property type="component" value="Unassembled WGS sequence"/>
</dbReference>
<dbReference type="InterPro" id="IPR045913">
    <property type="entry name" value="TBC20/Gyp8-like"/>
</dbReference>
<feature type="compositionally biased region" description="Basic and acidic residues" evidence="2">
    <location>
        <begin position="41"/>
        <end position="51"/>
    </location>
</feature>
<evidence type="ECO:0000313" key="5">
    <source>
        <dbReference type="Proteomes" id="UP001390339"/>
    </source>
</evidence>
<dbReference type="EMBL" id="JAPCWZ010000004">
    <property type="protein sequence ID" value="KAK8868513.1"/>
    <property type="molecule type" value="Genomic_DNA"/>
</dbReference>
<dbReference type="SUPFAM" id="SSF47923">
    <property type="entry name" value="Ypt/Rab-GAP domain of gyp1p"/>
    <property type="match status" value="1"/>
</dbReference>
<keyword evidence="5" id="KW-1185">Reference proteome</keyword>
<comment type="caution">
    <text evidence="4">The sequence shown here is derived from an EMBL/GenBank/DDBJ whole genome shotgun (WGS) entry which is preliminary data.</text>
</comment>
<evidence type="ECO:0000259" key="3">
    <source>
        <dbReference type="PROSITE" id="PS50086"/>
    </source>
</evidence>
<evidence type="ECO:0000256" key="1">
    <source>
        <dbReference type="ARBA" id="ARBA00022468"/>
    </source>
</evidence>
<keyword evidence="1" id="KW-0343">GTPase activation</keyword>
<dbReference type="Pfam" id="PF00566">
    <property type="entry name" value="RabGAP-TBC"/>
    <property type="match status" value="1"/>
</dbReference>
<protein>
    <submittedName>
        <fullName evidence="4">GTPase-activating protein gyp10</fullName>
    </submittedName>
</protein>
<dbReference type="Gene3D" id="1.10.8.1310">
    <property type="match status" value="1"/>
</dbReference>
<dbReference type="InterPro" id="IPR035969">
    <property type="entry name" value="Rab-GAP_TBC_sf"/>
</dbReference>
<dbReference type="PROSITE" id="PS50086">
    <property type="entry name" value="TBC_RABGAP"/>
    <property type="match status" value="1"/>
</dbReference>
<proteinExistence type="predicted"/>
<dbReference type="SMART" id="SM00164">
    <property type="entry name" value="TBC"/>
    <property type="match status" value="1"/>
</dbReference>
<gene>
    <name evidence="4" type="ORF">PGQ11_007091</name>
</gene>
<evidence type="ECO:0000256" key="2">
    <source>
        <dbReference type="SAM" id="MobiDB-lite"/>
    </source>
</evidence>
<dbReference type="PANTHER" id="PTHR20913">
    <property type="entry name" value="TBC1 DOMAIN FAMILY MEMBER 20/GTPASE"/>
    <property type="match status" value="1"/>
</dbReference>
<feature type="domain" description="Rab-GAP TBC" evidence="3">
    <location>
        <begin position="79"/>
        <end position="287"/>
    </location>
</feature>
<dbReference type="PANTHER" id="PTHR20913:SF7">
    <property type="entry name" value="RE60063P"/>
    <property type="match status" value="1"/>
</dbReference>
<feature type="compositionally biased region" description="Low complexity" evidence="2">
    <location>
        <begin position="23"/>
        <end position="40"/>
    </location>
</feature>
<reference evidence="4 5" key="1">
    <citation type="journal article" date="2024" name="IMA Fungus">
        <title>Apiospora arundinis, a panoply of carbohydrate-active enzymes and secondary metabolites.</title>
        <authorList>
            <person name="Sorensen T."/>
            <person name="Petersen C."/>
            <person name="Muurmann A.T."/>
            <person name="Christiansen J.V."/>
            <person name="Brundto M.L."/>
            <person name="Overgaard C.K."/>
            <person name="Boysen A.T."/>
            <person name="Wollenberg R.D."/>
            <person name="Larsen T.O."/>
            <person name="Sorensen J.L."/>
            <person name="Nielsen K.L."/>
            <person name="Sondergaard T.E."/>
        </authorList>
    </citation>
    <scope>NUCLEOTIDE SEQUENCE [LARGE SCALE GENOMIC DNA]</scope>
    <source>
        <strain evidence="4 5">AAU 773</strain>
    </source>
</reference>
<evidence type="ECO:0000313" key="4">
    <source>
        <dbReference type="EMBL" id="KAK8868513.1"/>
    </source>
</evidence>
<dbReference type="Gene3D" id="1.10.472.80">
    <property type="entry name" value="Ypt/Rab-GAP domain of gyp1p, domain 3"/>
    <property type="match status" value="1"/>
</dbReference>
<sequence>MSSHGEPNNSDRNEKKVASGKTSPASLSRETSSSAALSQSHSDDARHEETSAKTQAILNACIRGDIPALGDLAVSEGGFLSDDLRRHAWPILLGCPSDSDSAQLNGTIPVTRDGEDGKISEKSDVEVRPWRELPRHRDEDQVRLDVDRSFIYYPNNASQADLDTKKTELSDLITETLRRYPFLCYFQGYHDICQVLLLVLSPEQRPAAMARLSALRIRDFMLPNLAPAVAQLRLIPDILGAADPALCAHLSQTEPFFALSGTLTMYAHDIQSYGAIARLFDALLAREPVFGVYMFARIVLDRRAELFDTPANEPEMLHSILSKLPQPLRLEELIQGTDELFAAHPPESLRAWRLRISPASVLKTARDARAAAAQSMRDGERYFEAQLRELQWAERKEQLARTVWGYAAAARQRARSPLARGLVVAVFVGVAAVYLRKAQPGLLAYITSFWSRRG</sequence>